<protein>
    <recommendedName>
        <fullName evidence="4">Cell shape determination protein CcmA</fullName>
    </recommendedName>
</protein>
<evidence type="ECO:0000313" key="2">
    <source>
        <dbReference type="EMBL" id="OGH92388.1"/>
    </source>
</evidence>
<reference evidence="2 3" key="1">
    <citation type="journal article" date="2016" name="Nat. Commun.">
        <title>Thousands of microbial genomes shed light on interconnected biogeochemical processes in an aquifer system.</title>
        <authorList>
            <person name="Anantharaman K."/>
            <person name="Brown C.T."/>
            <person name="Hug L.A."/>
            <person name="Sharon I."/>
            <person name="Castelle C.J."/>
            <person name="Probst A.J."/>
            <person name="Thomas B.C."/>
            <person name="Singh A."/>
            <person name="Wilkins M.J."/>
            <person name="Karaoz U."/>
            <person name="Brodie E.L."/>
            <person name="Williams K.H."/>
            <person name="Hubbard S.S."/>
            <person name="Banfield J.F."/>
        </authorList>
    </citation>
    <scope>NUCLEOTIDE SEQUENCE [LARGE SCALE GENOMIC DNA]</scope>
</reference>
<dbReference type="PANTHER" id="PTHR35024">
    <property type="entry name" value="HYPOTHETICAL CYTOSOLIC PROTEIN"/>
    <property type="match status" value="1"/>
</dbReference>
<sequence>METVVGPSVNVEGDFASEGNIIVKGTVSGSVFTSKHLSVEMGAKIIANVRAGSATIAGEVKGNMKVKESLELTSTSKVIGDIDVKNLKIESGAILYGKITMPGVESSEKSIKTKTFKKSDDAAPLFG</sequence>
<dbReference type="Proteomes" id="UP000176634">
    <property type="component" value="Unassembled WGS sequence"/>
</dbReference>
<dbReference type="AlphaFoldDB" id="A0A1F6P8F3"/>
<comment type="caution">
    <text evidence="2">The sequence shown here is derived from an EMBL/GenBank/DDBJ whole genome shotgun (WGS) entry which is preliminary data.</text>
</comment>
<gene>
    <name evidence="2" type="ORF">A2563_05145</name>
</gene>
<evidence type="ECO:0000256" key="1">
    <source>
        <dbReference type="ARBA" id="ARBA00044755"/>
    </source>
</evidence>
<organism evidence="2 3">
    <name type="scientific">Candidatus Magasanikbacteria bacterium RIFOXYD1_FULL_40_23</name>
    <dbReference type="NCBI Taxonomy" id="1798705"/>
    <lineage>
        <taxon>Bacteria</taxon>
        <taxon>Candidatus Magasanikiibacteriota</taxon>
    </lineage>
</organism>
<dbReference type="PANTHER" id="PTHR35024:SF4">
    <property type="entry name" value="POLYMER-FORMING CYTOSKELETAL PROTEIN"/>
    <property type="match status" value="1"/>
</dbReference>
<evidence type="ECO:0008006" key="4">
    <source>
        <dbReference type="Google" id="ProtNLM"/>
    </source>
</evidence>
<dbReference type="InterPro" id="IPR007607">
    <property type="entry name" value="BacA/B"/>
</dbReference>
<dbReference type="Pfam" id="PF04519">
    <property type="entry name" value="Bactofilin"/>
    <property type="match status" value="1"/>
</dbReference>
<dbReference type="STRING" id="1798705.A2563_05145"/>
<comment type="similarity">
    <text evidence="1">Belongs to the bactofilin family.</text>
</comment>
<accession>A0A1F6P8F3</accession>
<proteinExistence type="inferred from homology"/>
<evidence type="ECO:0000313" key="3">
    <source>
        <dbReference type="Proteomes" id="UP000176634"/>
    </source>
</evidence>
<dbReference type="EMBL" id="MFRA01000006">
    <property type="protein sequence ID" value="OGH92388.1"/>
    <property type="molecule type" value="Genomic_DNA"/>
</dbReference>
<name>A0A1F6P8F3_9BACT</name>